<dbReference type="OrthoDB" id="3180973at2"/>
<comment type="subcellular location">
    <subcellularLocation>
        <location evidence="1">Cell membrane</location>
        <topology evidence="1">Multi-pass membrane protein</topology>
    </subcellularLocation>
</comment>
<dbReference type="Pfam" id="PF10035">
    <property type="entry name" value="DUF2179"/>
    <property type="match status" value="1"/>
</dbReference>
<feature type="transmembrane region" description="Helical" evidence="6">
    <location>
        <begin position="178"/>
        <end position="201"/>
    </location>
</feature>
<dbReference type="PANTHER" id="PTHR33545:SF9">
    <property type="entry name" value="UPF0750 MEMBRANE PROTEIN YITE"/>
    <property type="match status" value="1"/>
</dbReference>
<keyword evidence="3 6" id="KW-0812">Transmembrane</keyword>
<evidence type="ECO:0000313" key="8">
    <source>
        <dbReference type="EMBL" id="PNT99049.1"/>
    </source>
</evidence>
<reference evidence="8 9" key="1">
    <citation type="submission" date="2017-06" db="EMBL/GenBank/DDBJ databases">
        <title>Investigating the central metabolism of Clostridium thermosuccinogenes.</title>
        <authorList>
            <person name="Koendjbiharie J.G."/>
            <person name="van Kranenburg R."/>
        </authorList>
    </citation>
    <scope>NUCLEOTIDE SEQUENCE [LARGE SCALE GENOMIC DNA]</scope>
    <source>
        <strain evidence="8 9">DSM 5806</strain>
    </source>
</reference>
<name>A0A2K2FJU2_9CLOT</name>
<dbReference type="Pfam" id="PF02588">
    <property type="entry name" value="YitT_membrane"/>
    <property type="match status" value="1"/>
</dbReference>
<evidence type="ECO:0000313" key="9">
    <source>
        <dbReference type="Proteomes" id="UP000236151"/>
    </source>
</evidence>
<evidence type="ECO:0000256" key="2">
    <source>
        <dbReference type="ARBA" id="ARBA00022475"/>
    </source>
</evidence>
<protein>
    <recommendedName>
        <fullName evidence="7">DUF2179 domain-containing protein</fullName>
    </recommendedName>
</protein>
<dbReference type="PANTHER" id="PTHR33545">
    <property type="entry name" value="UPF0750 MEMBRANE PROTEIN YITT-RELATED"/>
    <property type="match status" value="1"/>
</dbReference>
<keyword evidence="4 6" id="KW-1133">Transmembrane helix</keyword>
<organism evidence="8 9">
    <name type="scientific">Clostridium thermosuccinogenes</name>
    <dbReference type="NCBI Taxonomy" id="84032"/>
    <lineage>
        <taxon>Bacteria</taxon>
        <taxon>Bacillati</taxon>
        <taxon>Bacillota</taxon>
        <taxon>Clostridia</taxon>
        <taxon>Eubacteriales</taxon>
        <taxon>Clostridiaceae</taxon>
        <taxon>Clostridium</taxon>
    </lineage>
</organism>
<feature type="transmembrane region" description="Helical" evidence="6">
    <location>
        <begin position="14"/>
        <end position="37"/>
    </location>
</feature>
<feature type="domain" description="DUF2179" evidence="7">
    <location>
        <begin position="239"/>
        <end position="293"/>
    </location>
</feature>
<evidence type="ECO:0000256" key="3">
    <source>
        <dbReference type="ARBA" id="ARBA00022692"/>
    </source>
</evidence>
<evidence type="ECO:0000259" key="7">
    <source>
        <dbReference type="Pfam" id="PF10035"/>
    </source>
</evidence>
<comment type="caution">
    <text evidence="8">The sequence shown here is derived from an EMBL/GenBank/DDBJ whole genome shotgun (WGS) entry which is preliminary data.</text>
</comment>
<evidence type="ECO:0000256" key="1">
    <source>
        <dbReference type="ARBA" id="ARBA00004651"/>
    </source>
</evidence>
<evidence type="ECO:0000256" key="5">
    <source>
        <dbReference type="ARBA" id="ARBA00023136"/>
    </source>
</evidence>
<dbReference type="Proteomes" id="UP000236151">
    <property type="component" value="Unassembled WGS sequence"/>
</dbReference>
<dbReference type="GO" id="GO:0005886">
    <property type="term" value="C:plasma membrane"/>
    <property type="evidence" value="ECO:0007669"/>
    <property type="project" value="UniProtKB-SubCell"/>
</dbReference>
<accession>A0A2K2FJU2</accession>
<dbReference type="InterPro" id="IPR003740">
    <property type="entry name" value="YitT"/>
</dbReference>
<feature type="transmembrane region" description="Helical" evidence="6">
    <location>
        <begin position="153"/>
        <end position="172"/>
    </location>
</feature>
<sequence>MGKKKEILRHAREYLWILVGSIITAASINIFMVPYKIAPGGVSGIATVIYYLTGGRFTVGVIMLALNVPLFIAGFRFIGKRFIVRTLFGTILLSAIIDGTEPLTSYIVHNYLSENKLETNPDLLLYSLFGGFLMGIGLGLVFRSGATTGGTDLAARIVHHFIPNFTMGQILLFIDTSVIIFAAATFGSITLGLYAITTLFISSKMIDAILEGVNYAKAVFIISDKSQAIAERILKDLDRGVTALKGTGMYTGMDKQVLLCILERGQVPMLKEIVKDMDERAFVILTDIREVLGEGFKTYD</sequence>
<dbReference type="InterPro" id="IPR015867">
    <property type="entry name" value="N-reg_PII/ATP_PRibTrfase_C"/>
</dbReference>
<dbReference type="PIRSF" id="PIRSF006483">
    <property type="entry name" value="Membrane_protein_YitT"/>
    <property type="match status" value="1"/>
</dbReference>
<keyword evidence="2" id="KW-1003">Cell membrane</keyword>
<evidence type="ECO:0000256" key="6">
    <source>
        <dbReference type="SAM" id="Phobius"/>
    </source>
</evidence>
<keyword evidence="5 6" id="KW-0472">Membrane</keyword>
<dbReference type="RefSeq" id="WP_103081473.1">
    <property type="nucleotide sequence ID" value="NZ_CP021850.1"/>
</dbReference>
<evidence type="ECO:0000256" key="4">
    <source>
        <dbReference type="ARBA" id="ARBA00022989"/>
    </source>
</evidence>
<keyword evidence="9" id="KW-1185">Reference proteome</keyword>
<proteinExistence type="predicted"/>
<feature type="transmembrane region" description="Helical" evidence="6">
    <location>
        <begin position="82"/>
        <end position="103"/>
    </location>
</feature>
<dbReference type="EMBL" id="NIOJ01000021">
    <property type="protein sequence ID" value="PNT99049.1"/>
    <property type="molecule type" value="Genomic_DNA"/>
</dbReference>
<dbReference type="InterPro" id="IPR051461">
    <property type="entry name" value="UPF0750_membrane"/>
</dbReference>
<dbReference type="AlphaFoldDB" id="A0A2K2FJU2"/>
<feature type="transmembrane region" description="Helical" evidence="6">
    <location>
        <begin position="57"/>
        <end position="75"/>
    </location>
</feature>
<dbReference type="InterPro" id="IPR019264">
    <property type="entry name" value="DUF2179"/>
</dbReference>
<gene>
    <name evidence="8" type="ORF">CDQ84_09345</name>
</gene>
<dbReference type="KEGG" id="cthd:CDO33_18170"/>
<feature type="transmembrane region" description="Helical" evidence="6">
    <location>
        <begin position="123"/>
        <end position="141"/>
    </location>
</feature>
<dbReference type="CDD" id="cd16380">
    <property type="entry name" value="YitT_C"/>
    <property type="match status" value="1"/>
</dbReference>
<dbReference type="Gene3D" id="3.30.70.120">
    <property type="match status" value="1"/>
</dbReference>